<keyword evidence="3" id="KW-0472">Membrane</keyword>
<protein>
    <recommendedName>
        <fullName evidence="9">GPR158/179 extracellular domain-containing protein</fullName>
    </recommendedName>
</protein>
<keyword evidence="5" id="KW-0297">G-protein coupled receptor</keyword>
<keyword evidence="3" id="KW-1003">Cell membrane</keyword>
<dbReference type="InterPro" id="IPR043458">
    <property type="entry name" value="GPR158/179"/>
</dbReference>
<sequence>MYNFSSNIIVNVRSKKDVFIVALCLFSLFQSKSLITWTKGDNFSRVQRHLLKISQSECRANDKQNMFLHQDIVTQIPRYNELLTKTFYRNRSSLVQLHNMALNRAMFYSFILQKMNSSESFNNQPDWNYMYMSTTADVNSNKGIFNGSAIYFDTHCHYPNWYTTVDFNDTLELFGPKAYRIDDAYEMENYLRENTDRSCVVKDMGSGSNHNYTHPIYKMNPWYQFWLPDISASEDSVNKFTYAVNMKYSNKTGQFTKQEYDTFRFFGPNSPGIDEKDERRLPVRFTRPYFDCGSSNKWIVSAAAPIVDYMPRYLNWTHLRRQRFVGVVVMDIDFRKIHFNPCHVSVGNPGPSHLAGVARCKLETTKCHFLVRKGFGRGSYTCNCRSGYHYPTYEKGPFTGNQQVIPIVENWEDLLFDGSTNISRRKRDVQHNVTRRIFTKYNFDTVAEKRKIFSKLVMEMFPETPINNKNGNKRSKRSADFDRSSFNRMTGIFRQISMINKENCHMMPDSYKILPGDSSYGVEEQFDSQARAALRLSHFLGNFYQNVIPDENFGKMKGGHQLNVDHLFGEVFANLISDHKIMSSGIFFEPNEFENANGTIKEFFGPWGFKKNSEYFVLDTAGYTKRYTDESWYRSVAERWKTNTDGLEKYFMKALIRSDPNGTSTLKHEYYPVTYWAPSVNHGTWSRPYFRCDGNVDRWVIGYTVPFFGLDDLRKELRFK</sequence>
<proteinExistence type="inferred from homology"/>
<evidence type="ECO:0000256" key="7">
    <source>
        <dbReference type="ARBA" id="ARBA00023180"/>
    </source>
</evidence>
<comment type="subcellular location">
    <subcellularLocation>
        <location evidence="1">Cell membrane</location>
        <topology evidence="1">Multi-pass membrane protein</topology>
    </subcellularLocation>
</comment>
<gene>
    <name evidence="10" type="ORF">KUTeg_007817</name>
</gene>
<keyword evidence="4" id="KW-0732">Signal</keyword>
<dbReference type="PANTHER" id="PTHR32546:SF25">
    <property type="entry name" value="MIP05539P"/>
    <property type="match status" value="1"/>
</dbReference>
<keyword evidence="7" id="KW-0325">Glycoprotein</keyword>
<dbReference type="InterPro" id="IPR054714">
    <property type="entry name" value="GPR158_179_extracellular"/>
</dbReference>
<evidence type="ECO:0000256" key="5">
    <source>
        <dbReference type="ARBA" id="ARBA00023040"/>
    </source>
</evidence>
<dbReference type="Proteomes" id="UP001217089">
    <property type="component" value="Unassembled WGS sequence"/>
</dbReference>
<evidence type="ECO:0000256" key="4">
    <source>
        <dbReference type="ARBA" id="ARBA00022729"/>
    </source>
</evidence>
<name>A0ABQ9FEB2_TEGGR</name>
<evidence type="ECO:0000256" key="3">
    <source>
        <dbReference type="ARBA" id="ARBA00022475"/>
    </source>
</evidence>
<evidence type="ECO:0000256" key="2">
    <source>
        <dbReference type="ARBA" id="ARBA00007242"/>
    </source>
</evidence>
<evidence type="ECO:0000259" key="9">
    <source>
        <dbReference type="Pfam" id="PF22572"/>
    </source>
</evidence>
<dbReference type="Pfam" id="PF22572">
    <property type="entry name" value="GPR158_179_EC"/>
    <property type="match status" value="1"/>
</dbReference>
<evidence type="ECO:0000256" key="8">
    <source>
        <dbReference type="ARBA" id="ARBA00023224"/>
    </source>
</evidence>
<comment type="similarity">
    <text evidence="2">Belongs to the G-protein coupled receptor 3 family.</text>
</comment>
<feature type="domain" description="GPR158/179 extracellular" evidence="9">
    <location>
        <begin position="285"/>
        <end position="389"/>
    </location>
</feature>
<evidence type="ECO:0000256" key="6">
    <source>
        <dbReference type="ARBA" id="ARBA00023170"/>
    </source>
</evidence>
<evidence type="ECO:0000256" key="1">
    <source>
        <dbReference type="ARBA" id="ARBA00004651"/>
    </source>
</evidence>
<evidence type="ECO:0000313" key="10">
    <source>
        <dbReference type="EMBL" id="KAJ8315667.1"/>
    </source>
</evidence>
<dbReference type="PANTHER" id="PTHR32546">
    <property type="entry name" value="G-PROTEIN COUPLED RECEPTOR 158-RELATED"/>
    <property type="match status" value="1"/>
</dbReference>
<dbReference type="EMBL" id="JARBDR010000337">
    <property type="protein sequence ID" value="KAJ8315667.1"/>
    <property type="molecule type" value="Genomic_DNA"/>
</dbReference>
<reference evidence="10 11" key="1">
    <citation type="submission" date="2022-12" db="EMBL/GenBank/DDBJ databases">
        <title>Chromosome-level genome of Tegillarca granosa.</title>
        <authorList>
            <person name="Kim J."/>
        </authorList>
    </citation>
    <scope>NUCLEOTIDE SEQUENCE [LARGE SCALE GENOMIC DNA]</scope>
    <source>
        <strain evidence="10">Teg-2019</strain>
        <tissue evidence="10">Adductor muscle</tissue>
    </source>
</reference>
<keyword evidence="8" id="KW-0807">Transducer</keyword>
<dbReference type="Gene3D" id="3.30.450.20">
    <property type="entry name" value="PAS domain"/>
    <property type="match status" value="2"/>
</dbReference>
<accession>A0ABQ9FEB2</accession>
<keyword evidence="11" id="KW-1185">Reference proteome</keyword>
<keyword evidence="6" id="KW-0675">Receptor</keyword>
<comment type="caution">
    <text evidence="10">The sequence shown here is derived from an EMBL/GenBank/DDBJ whole genome shotgun (WGS) entry which is preliminary data.</text>
</comment>
<organism evidence="10 11">
    <name type="scientific">Tegillarca granosa</name>
    <name type="common">Malaysian cockle</name>
    <name type="synonym">Anadara granosa</name>
    <dbReference type="NCBI Taxonomy" id="220873"/>
    <lineage>
        <taxon>Eukaryota</taxon>
        <taxon>Metazoa</taxon>
        <taxon>Spiralia</taxon>
        <taxon>Lophotrochozoa</taxon>
        <taxon>Mollusca</taxon>
        <taxon>Bivalvia</taxon>
        <taxon>Autobranchia</taxon>
        <taxon>Pteriomorphia</taxon>
        <taxon>Arcoida</taxon>
        <taxon>Arcoidea</taxon>
        <taxon>Arcidae</taxon>
        <taxon>Tegillarca</taxon>
    </lineage>
</organism>
<evidence type="ECO:0000313" key="11">
    <source>
        <dbReference type="Proteomes" id="UP001217089"/>
    </source>
</evidence>